<dbReference type="Pfam" id="PF13360">
    <property type="entry name" value="PQQ_2"/>
    <property type="match status" value="2"/>
</dbReference>
<dbReference type="Gene3D" id="2.130.10.10">
    <property type="entry name" value="YVTN repeat-like/Quinoprotein amine dehydrogenase"/>
    <property type="match status" value="2"/>
</dbReference>
<feature type="transmembrane region" description="Helical" evidence="1">
    <location>
        <begin position="447"/>
        <end position="469"/>
    </location>
</feature>
<evidence type="ECO:0000256" key="1">
    <source>
        <dbReference type="SAM" id="Phobius"/>
    </source>
</evidence>
<feature type="transmembrane region" description="Helical" evidence="1">
    <location>
        <begin position="582"/>
        <end position="608"/>
    </location>
</feature>
<dbReference type="InterPro" id="IPR015943">
    <property type="entry name" value="WD40/YVTN_repeat-like_dom_sf"/>
</dbReference>
<dbReference type="Proteomes" id="UP000007813">
    <property type="component" value="Unassembled WGS sequence"/>
</dbReference>
<feature type="transmembrane region" description="Helical" evidence="1">
    <location>
        <begin position="536"/>
        <end position="561"/>
    </location>
</feature>
<keyword evidence="1" id="KW-0472">Membrane</keyword>
<organism evidence="3 4">
    <name type="scientific">Halogranum salarium B-1</name>
    <dbReference type="NCBI Taxonomy" id="1210908"/>
    <lineage>
        <taxon>Archaea</taxon>
        <taxon>Methanobacteriati</taxon>
        <taxon>Methanobacteriota</taxon>
        <taxon>Stenosarchaea group</taxon>
        <taxon>Halobacteria</taxon>
        <taxon>Halobacteriales</taxon>
        <taxon>Haloferacaceae</taxon>
    </lineage>
</organism>
<dbReference type="InterPro" id="IPR018391">
    <property type="entry name" value="PQQ_b-propeller_rpt"/>
</dbReference>
<evidence type="ECO:0000313" key="4">
    <source>
        <dbReference type="Proteomes" id="UP000007813"/>
    </source>
</evidence>
<dbReference type="OrthoDB" id="145878at2157"/>
<gene>
    <name evidence="3" type="ORF">HSB1_41550</name>
</gene>
<feature type="domain" description="Pyrrolo-quinoline quinone repeat" evidence="2">
    <location>
        <begin position="75"/>
        <end position="190"/>
    </location>
</feature>
<dbReference type="PANTHER" id="PTHR34512:SF30">
    <property type="entry name" value="OUTER MEMBRANE PROTEIN ASSEMBLY FACTOR BAMB"/>
    <property type="match status" value="1"/>
</dbReference>
<dbReference type="SMART" id="SM00564">
    <property type="entry name" value="PQQ"/>
    <property type="match status" value="6"/>
</dbReference>
<name>J3ETI4_9EURY</name>
<dbReference type="InterPro" id="IPR002372">
    <property type="entry name" value="PQQ_rpt_dom"/>
</dbReference>
<dbReference type="InterPro" id="IPR011047">
    <property type="entry name" value="Quinoprotein_ADH-like_sf"/>
</dbReference>
<protein>
    <recommendedName>
        <fullName evidence="2">Pyrrolo-quinoline quinone repeat domain-containing protein</fullName>
    </recommendedName>
</protein>
<dbReference type="PANTHER" id="PTHR34512">
    <property type="entry name" value="CELL SURFACE PROTEIN"/>
    <property type="match status" value="1"/>
</dbReference>
<accession>J3ETI4</accession>
<dbReference type="EMBL" id="ALJD01000013">
    <property type="protein sequence ID" value="EJN57467.1"/>
    <property type="molecule type" value="Genomic_DNA"/>
</dbReference>
<evidence type="ECO:0000313" key="3">
    <source>
        <dbReference type="EMBL" id="EJN57467.1"/>
    </source>
</evidence>
<keyword evidence="1" id="KW-0812">Transmembrane</keyword>
<comment type="caution">
    <text evidence="3">The sequence shown here is derived from an EMBL/GenBank/DDBJ whole genome shotgun (WGS) entry which is preliminary data.</text>
</comment>
<proteinExistence type="predicted"/>
<dbReference type="SUPFAM" id="SSF50998">
    <property type="entry name" value="Quinoprotein alcohol dehydrogenase-like"/>
    <property type="match status" value="2"/>
</dbReference>
<evidence type="ECO:0000259" key="2">
    <source>
        <dbReference type="Pfam" id="PF13360"/>
    </source>
</evidence>
<reference evidence="3 4" key="1">
    <citation type="journal article" date="2012" name="J. Bacteriol.">
        <title>Draft Genome Sequence of the Extremely Halophilic Archaeon Halogranum salarium B-1T.</title>
        <authorList>
            <person name="Kim K.K."/>
            <person name="Lee K.C."/>
            <person name="Lee J.S."/>
        </authorList>
    </citation>
    <scope>NUCLEOTIDE SEQUENCE [LARGE SCALE GENOMIC DNA]</scope>
    <source>
        <strain evidence="3 4">B-1</strain>
    </source>
</reference>
<keyword evidence="1" id="KW-1133">Transmembrane helix</keyword>
<feature type="transmembrane region" description="Helical" evidence="1">
    <location>
        <begin position="504"/>
        <end position="530"/>
    </location>
</feature>
<sequence length="611" mass="64224">MKQPNHLTAIFAVFLAIALIIASAGVSAVAQSESAVTDWSMLQHDAAGTGYNPSANGPTGEVGPRWVVHTDGPASNIQPSVVNGTLYVGSGKYSGGGRGVLFAIDTESGAVDWRTDLGDSVHTTAAVGDGRVIVVVRDEVNEREFVDDEFSLVAVDVDSGEELWRTPLSGEDAQWVDVQSGVVLAEGHVYLSIFEARGNPEDSGSAVLAFDVVDGSQVWRDDTTTSSFSIPAVANDSVYVTTSPNTGEGPWSVVSLNAADGTVRWTTEFANEYRGVPPLPAGDRVYVPGPQLAALDAANGSVVRTYNASVYPNSRPALAEGTLYYAAGFGESLTALDLDTGDTRWTTGVTGYEITASPTVGSRHVYVGTVGGTVEAFDRETGDAVWTVTLDDRFGLDTSPVVVEDTVYVGPAPFHVYALAEGGTASPGGAVGGFIDWLAANPPLNGLFIGLLAALFTGLLGGLALFGVIRGLHYSDAPPRILATKLFRRPYDQITSGQTLAAHLLASIGILLAFSIVGILVTALGALIAISVGGLLSFASTGAGVFVVLIVLVGSWAVVSYRWLPANETHLDRGLATVRREWALVHVLYGLVLLVFPIVYFLLFLIIFQPF</sequence>
<dbReference type="AlphaFoldDB" id="J3ETI4"/>
<feature type="domain" description="Pyrrolo-quinoline quinone repeat" evidence="2">
    <location>
        <begin position="293"/>
        <end position="419"/>
    </location>
</feature>
<dbReference type="eggNOG" id="arCOG02556">
    <property type="taxonomic scope" value="Archaea"/>
</dbReference>
<dbReference type="RefSeq" id="WP_009367604.1">
    <property type="nucleotide sequence ID" value="NZ_ALJD01000013.1"/>
</dbReference>